<dbReference type="Pfam" id="PF05940">
    <property type="entry name" value="NnrS"/>
    <property type="match status" value="1"/>
</dbReference>
<feature type="transmembrane region" description="Helical" evidence="1">
    <location>
        <begin position="15"/>
        <end position="37"/>
    </location>
</feature>
<keyword evidence="1" id="KW-0472">Membrane</keyword>
<feature type="transmembrane region" description="Helical" evidence="1">
    <location>
        <begin position="300"/>
        <end position="319"/>
    </location>
</feature>
<feature type="transmembrane region" description="Helical" evidence="1">
    <location>
        <begin position="115"/>
        <end position="133"/>
    </location>
</feature>
<gene>
    <name evidence="2" type="ORF">FLO80_15095</name>
</gene>
<organism evidence="2 3">
    <name type="scientific">Aquicoccus porphyridii</name>
    <dbReference type="NCBI Taxonomy" id="1852029"/>
    <lineage>
        <taxon>Bacteria</taxon>
        <taxon>Pseudomonadati</taxon>
        <taxon>Pseudomonadota</taxon>
        <taxon>Alphaproteobacteria</taxon>
        <taxon>Rhodobacterales</taxon>
        <taxon>Paracoccaceae</taxon>
        <taxon>Aquicoccus</taxon>
    </lineage>
</organism>
<comment type="caution">
    <text evidence="2">The sequence shown here is derived from an EMBL/GenBank/DDBJ whole genome shotgun (WGS) entry which is preliminary data.</text>
</comment>
<dbReference type="EMBL" id="VINQ01000012">
    <property type="protein sequence ID" value="KAA0912714.1"/>
    <property type="molecule type" value="Genomic_DNA"/>
</dbReference>
<reference evidence="2 3" key="1">
    <citation type="submission" date="2019-07" db="EMBL/GenBank/DDBJ databases">
        <title>Aquicoccus porphyridii gen. nov., sp. nov., isolated from a small marine red alga, Porphyridium marinum.</title>
        <authorList>
            <person name="Liu L."/>
        </authorList>
    </citation>
    <scope>NUCLEOTIDE SEQUENCE [LARGE SCALE GENOMIC DNA]</scope>
    <source>
        <strain evidence="2 3">L1 8-17</strain>
    </source>
</reference>
<dbReference type="RefSeq" id="WP_111362523.1">
    <property type="nucleotide sequence ID" value="NZ_JASHJG010000036.1"/>
</dbReference>
<feature type="transmembrane region" description="Helical" evidence="1">
    <location>
        <begin position="145"/>
        <end position="166"/>
    </location>
</feature>
<dbReference type="Proteomes" id="UP000325291">
    <property type="component" value="Unassembled WGS sequence"/>
</dbReference>
<feature type="transmembrane region" description="Helical" evidence="1">
    <location>
        <begin position="272"/>
        <end position="294"/>
    </location>
</feature>
<feature type="transmembrane region" description="Helical" evidence="1">
    <location>
        <begin position="178"/>
        <end position="196"/>
    </location>
</feature>
<dbReference type="AlphaFoldDB" id="A0A5A9Z6D7"/>
<dbReference type="InterPro" id="IPR010266">
    <property type="entry name" value="NnrS"/>
</dbReference>
<evidence type="ECO:0000256" key="1">
    <source>
        <dbReference type="SAM" id="Phobius"/>
    </source>
</evidence>
<feature type="transmembrane region" description="Helical" evidence="1">
    <location>
        <begin position="331"/>
        <end position="350"/>
    </location>
</feature>
<name>A0A5A9Z6D7_9RHOB</name>
<proteinExistence type="predicted"/>
<protein>
    <submittedName>
        <fullName evidence="2">NnrS family protein</fullName>
    </submittedName>
</protein>
<evidence type="ECO:0000313" key="3">
    <source>
        <dbReference type="Proteomes" id="UP000325291"/>
    </source>
</evidence>
<keyword evidence="1" id="KW-0812">Transmembrane</keyword>
<feature type="transmembrane region" description="Helical" evidence="1">
    <location>
        <begin position="362"/>
        <end position="388"/>
    </location>
</feature>
<evidence type="ECO:0000313" key="2">
    <source>
        <dbReference type="EMBL" id="KAA0912714.1"/>
    </source>
</evidence>
<feature type="transmembrane region" description="Helical" evidence="1">
    <location>
        <begin position="57"/>
        <end position="78"/>
    </location>
</feature>
<feature type="transmembrane region" description="Helical" evidence="1">
    <location>
        <begin position="90"/>
        <end position="109"/>
    </location>
</feature>
<accession>A0A5A9Z6D7</accession>
<sequence>MPNAIIRLFGEGHRVFFLAAGLYAIFALIVWEGWLGIHAAGGMVSEMPFAAPPHLWHAHELVFGYPAAAMGGFFLTAVPNWTGARAARHAFIACAAGLWLAGRVAIWYSGSLPPLAVALVDLAFLPLLAAKVLTQLLNRPKPQNMMFLGLLAMIWTGNLLVHLDWIGVTMTLDAGLRLGLYATCALIAVLGGRVTPAFTRNAMKRDGRTHALPGTPLPLNIASIALPILTALAAALPVPAAVFGALALAAGLAQGARSAMWRPGWTWNQPILWVLHLGMAALALGFFMAGLAAFGIGSEVAALHVLGIGAVGGMTLGVMSRAALGHSGLPLIAPGPLALAYALLPVSMLARWAGSSLGIEGYYTGVLLSGAVWIAVFTLYAATLWPVFWGTRAPRGSH</sequence>
<keyword evidence="1" id="KW-1133">Transmembrane helix</keyword>
<keyword evidence="3" id="KW-1185">Reference proteome</keyword>